<evidence type="ECO:0000313" key="3">
    <source>
        <dbReference type="Proteomes" id="UP000586947"/>
    </source>
</evidence>
<sequence>MNERLGIIRDFVGSHINGLTVGDDEDIFATGYVNSLFAVQLVMFVENTFGVTANGNDLDIANFRTINVIDAFVAGKLAVPAA</sequence>
<reference evidence="2 3" key="1">
    <citation type="submission" date="2020-08" db="EMBL/GenBank/DDBJ databases">
        <title>Sequencing the genomes of 1000 actinobacteria strains.</title>
        <authorList>
            <person name="Klenk H.-P."/>
        </authorList>
    </citation>
    <scope>NUCLEOTIDE SEQUENCE [LARGE SCALE GENOMIC DNA]</scope>
    <source>
        <strain evidence="2 3">DSM 103125</strain>
    </source>
</reference>
<evidence type="ECO:0000259" key="1">
    <source>
        <dbReference type="PROSITE" id="PS50075"/>
    </source>
</evidence>
<name>A0A840VVY7_9ACTN</name>
<dbReference type="Proteomes" id="UP000586947">
    <property type="component" value="Unassembled WGS sequence"/>
</dbReference>
<gene>
    <name evidence="2" type="ORF">HNR20_005292</name>
</gene>
<dbReference type="AlphaFoldDB" id="A0A840VVY7"/>
<comment type="caution">
    <text evidence="2">The sequence shown here is derived from an EMBL/GenBank/DDBJ whole genome shotgun (WGS) entry which is preliminary data.</text>
</comment>
<dbReference type="InterPro" id="IPR009081">
    <property type="entry name" value="PP-bd_ACP"/>
</dbReference>
<protein>
    <submittedName>
        <fullName evidence="2">Acyl carrier protein</fullName>
    </submittedName>
</protein>
<dbReference type="RefSeq" id="WP_184185257.1">
    <property type="nucleotide sequence ID" value="NZ_BMNF01000004.1"/>
</dbReference>
<dbReference type="EMBL" id="JACHDP010000001">
    <property type="protein sequence ID" value="MBB5480787.1"/>
    <property type="molecule type" value="Genomic_DNA"/>
</dbReference>
<dbReference type="SUPFAM" id="SSF47336">
    <property type="entry name" value="ACP-like"/>
    <property type="match status" value="1"/>
</dbReference>
<feature type="domain" description="Carrier" evidence="1">
    <location>
        <begin position="1"/>
        <end position="77"/>
    </location>
</feature>
<accession>A0A840VVY7</accession>
<proteinExistence type="predicted"/>
<keyword evidence="3" id="KW-1185">Reference proteome</keyword>
<evidence type="ECO:0000313" key="2">
    <source>
        <dbReference type="EMBL" id="MBB5480787.1"/>
    </source>
</evidence>
<dbReference type="InterPro" id="IPR036736">
    <property type="entry name" value="ACP-like_sf"/>
</dbReference>
<dbReference type="Gene3D" id="1.10.1200.10">
    <property type="entry name" value="ACP-like"/>
    <property type="match status" value="1"/>
</dbReference>
<organism evidence="2 3">
    <name type="scientific">Micromonospora parathelypteridis</name>
    <dbReference type="NCBI Taxonomy" id="1839617"/>
    <lineage>
        <taxon>Bacteria</taxon>
        <taxon>Bacillati</taxon>
        <taxon>Actinomycetota</taxon>
        <taxon>Actinomycetes</taxon>
        <taxon>Micromonosporales</taxon>
        <taxon>Micromonosporaceae</taxon>
        <taxon>Micromonospora</taxon>
    </lineage>
</organism>
<dbReference type="PROSITE" id="PS50075">
    <property type="entry name" value="CARRIER"/>
    <property type="match status" value="1"/>
</dbReference>